<evidence type="ECO:0000256" key="1">
    <source>
        <dbReference type="SAM" id="Phobius"/>
    </source>
</evidence>
<dbReference type="EMBL" id="AZAJ01000001">
    <property type="protein sequence ID" value="ETA67134.1"/>
    <property type="molecule type" value="Genomic_DNA"/>
</dbReference>
<feature type="transmembrane region" description="Helical" evidence="1">
    <location>
        <begin position="9"/>
        <end position="28"/>
    </location>
</feature>
<dbReference type="AlphaFoldDB" id="W9DMX8"/>
<organism evidence="2 3">
    <name type="scientific">Methanolobus tindarius DSM 2278</name>
    <dbReference type="NCBI Taxonomy" id="1090322"/>
    <lineage>
        <taxon>Archaea</taxon>
        <taxon>Methanobacteriati</taxon>
        <taxon>Methanobacteriota</taxon>
        <taxon>Stenosarchaea group</taxon>
        <taxon>Methanomicrobia</taxon>
        <taxon>Methanosarcinales</taxon>
        <taxon>Methanosarcinaceae</taxon>
        <taxon>Methanolobus</taxon>
    </lineage>
</organism>
<accession>W9DMX8</accession>
<keyword evidence="3" id="KW-1185">Reference proteome</keyword>
<keyword evidence="1" id="KW-0812">Transmembrane</keyword>
<reference evidence="2 3" key="1">
    <citation type="submission" date="2013-08" db="EMBL/GenBank/DDBJ databases">
        <authorList>
            <consortium name="DOE Joint Genome Institute"/>
            <person name="Eisen J."/>
            <person name="Huntemann M."/>
            <person name="Han J."/>
            <person name="Chen A."/>
            <person name="Kyrpides N."/>
            <person name="Mavromatis K."/>
            <person name="Markowitz V."/>
            <person name="Palaniappan K."/>
            <person name="Ivanova N."/>
            <person name="Schaumberg A."/>
            <person name="Pati A."/>
            <person name="Liolios K."/>
            <person name="Nordberg H.P."/>
            <person name="Cantor M.N."/>
            <person name="Hua S.X."/>
            <person name="Woyke T."/>
        </authorList>
    </citation>
    <scope>NUCLEOTIDE SEQUENCE [LARGE SCALE GENOMIC DNA]</scope>
    <source>
        <strain evidence="2 3">DSM 2278</strain>
    </source>
</reference>
<keyword evidence="1" id="KW-1133">Transmembrane helix</keyword>
<evidence type="ECO:0000313" key="2">
    <source>
        <dbReference type="EMBL" id="ETA67134.1"/>
    </source>
</evidence>
<proteinExistence type="predicted"/>
<sequence>MIKKLMGKFAFLAIIVGIMAMIILNYVIPYMHA</sequence>
<dbReference type="Proteomes" id="UP000019483">
    <property type="component" value="Unassembled WGS sequence"/>
</dbReference>
<protein>
    <submittedName>
        <fullName evidence="2">Uncharacterized protein</fullName>
    </submittedName>
</protein>
<keyword evidence="1" id="KW-0472">Membrane</keyword>
<comment type="caution">
    <text evidence="2">The sequence shown here is derived from an EMBL/GenBank/DDBJ whole genome shotgun (WGS) entry which is preliminary data.</text>
</comment>
<name>W9DMX8_METTI</name>
<gene>
    <name evidence="2" type="ORF">MettiDRAFT_0547</name>
</gene>
<evidence type="ECO:0000313" key="3">
    <source>
        <dbReference type="Proteomes" id="UP000019483"/>
    </source>
</evidence>